<reference evidence="7" key="1">
    <citation type="submission" date="2021-08" db="EMBL/GenBank/DDBJ databases">
        <title>Flavobacterium sp. strain CC-SYL302.</title>
        <authorList>
            <person name="Lin S.-Y."/>
            <person name="Lee T.-H."/>
            <person name="Young C.-C."/>
        </authorList>
    </citation>
    <scope>NUCLEOTIDE SEQUENCE</scope>
    <source>
        <strain evidence="7">CC-SYL302</strain>
    </source>
</reference>
<dbReference type="InterPro" id="IPR013324">
    <property type="entry name" value="RNA_pol_sigma_r3/r4-like"/>
</dbReference>
<keyword evidence="2" id="KW-0805">Transcription regulation</keyword>
<dbReference type="Pfam" id="PF08281">
    <property type="entry name" value="Sigma70_r4_2"/>
    <property type="match status" value="1"/>
</dbReference>
<dbReference type="PANTHER" id="PTHR43133">
    <property type="entry name" value="RNA POLYMERASE ECF-TYPE SIGMA FACTO"/>
    <property type="match status" value="1"/>
</dbReference>
<evidence type="ECO:0000256" key="3">
    <source>
        <dbReference type="ARBA" id="ARBA00023082"/>
    </source>
</evidence>
<sequence length="187" mass="21743">MKIVVLHPKEQELIVQAKANNRLAQQAIYNKYAPKMLAICRRYFKDVFLAEDVLLQAFLKVFVNITQYNDQGSFEGWIRRIVVHECIDAHRKQIKQLEFVTIAEHDFITEETELTHDAEQILLLVNDLPEGCKMIFNLFVIEGYKHHEIATRLQISEGTSKSQLAYAKTYIQKALQQLKTNEHGTAR</sequence>
<dbReference type="RefSeq" id="WP_264432658.1">
    <property type="nucleotide sequence ID" value="NZ_CP081495.1"/>
</dbReference>
<proteinExistence type="inferred from homology"/>
<dbReference type="EMBL" id="CP081495">
    <property type="protein sequence ID" value="UYW00669.1"/>
    <property type="molecule type" value="Genomic_DNA"/>
</dbReference>
<keyword evidence="8" id="KW-1185">Reference proteome</keyword>
<dbReference type="Gene3D" id="1.10.1740.10">
    <property type="match status" value="1"/>
</dbReference>
<dbReference type="InterPro" id="IPR036388">
    <property type="entry name" value="WH-like_DNA-bd_sf"/>
</dbReference>
<keyword evidence="4" id="KW-0804">Transcription</keyword>
<comment type="similarity">
    <text evidence="1">Belongs to the sigma-70 factor family. ECF subfamily.</text>
</comment>
<organism evidence="7 8">
    <name type="scientific">Flavobacterium agricola</name>
    <dbReference type="NCBI Taxonomy" id="2870839"/>
    <lineage>
        <taxon>Bacteria</taxon>
        <taxon>Pseudomonadati</taxon>
        <taxon>Bacteroidota</taxon>
        <taxon>Flavobacteriia</taxon>
        <taxon>Flavobacteriales</taxon>
        <taxon>Flavobacteriaceae</taxon>
        <taxon>Flavobacterium</taxon>
    </lineage>
</organism>
<dbReference type="Pfam" id="PF04542">
    <property type="entry name" value="Sigma70_r2"/>
    <property type="match status" value="1"/>
</dbReference>
<evidence type="ECO:0000313" key="8">
    <source>
        <dbReference type="Proteomes" id="UP001163328"/>
    </source>
</evidence>
<dbReference type="NCBIfam" id="TIGR02937">
    <property type="entry name" value="sigma70-ECF"/>
    <property type="match status" value="1"/>
</dbReference>
<evidence type="ECO:0000256" key="2">
    <source>
        <dbReference type="ARBA" id="ARBA00023015"/>
    </source>
</evidence>
<feature type="domain" description="RNA polymerase sigma factor 70 region 4 type 2" evidence="6">
    <location>
        <begin position="119"/>
        <end position="168"/>
    </location>
</feature>
<dbReference type="SUPFAM" id="SSF88946">
    <property type="entry name" value="Sigma2 domain of RNA polymerase sigma factors"/>
    <property type="match status" value="1"/>
</dbReference>
<dbReference type="InterPro" id="IPR007627">
    <property type="entry name" value="RNA_pol_sigma70_r2"/>
</dbReference>
<evidence type="ECO:0000313" key="7">
    <source>
        <dbReference type="EMBL" id="UYW00669.1"/>
    </source>
</evidence>
<name>A0ABY6LZ34_9FLAO</name>
<dbReference type="InterPro" id="IPR013249">
    <property type="entry name" value="RNA_pol_sigma70_r4_t2"/>
</dbReference>
<gene>
    <name evidence="7" type="ORF">K5I29_08990</name>
</gene>
<dbReference type="InterPro" id="IPR013325">
    <property type="entry name" value="RNA_pol_sigma_r2"/>
</dbReference>
<accession>A0ABY6LZ34</accession>
<evidence type="ECO:0000259" key="6">
    <source>
        <dbReference type="Pfam" id="PF08281"/>
    </source>
</evidence>
<evidence type="ECO:0000259" key="5">
    <source>
        <dbReference type="Pfam" id="PF04542"/>
    </source>
</evidence>
<dbReference type="InterPro" id="IPR014284">
    <property type="entry name" value="RNA_pol_sigma-70_dom"/>
</dbReference>
<evidence type="ECO:0000256" key="1">
    <source>
        <dbReference type="ARBA" id="ARBA00010641"/>
    </source>
</evidence>
<keyword evidence="3" id="KW-0731">Sigma factor</keyword>
<feature type="domain" description="RNA polymerase sigma-70 region 2" evidence="5">
    <location>
        <begin position="28"/>
        <end position="93"/>
    </location>
</feature>
<dbReference type="Proteomes" id="UP001163328">
    <property type="component" value="Chromosome"/>
</dbReference>
<dbReference type="SUPFAM" id="SSF88659">
    <property type="entry name" value="Sigma3 and sigma4 domains of RNA polymerase sigma factors"/>
    <property type="match status" value="1"/>
</dbReference>
<protein>
    <submittedName>
        <fullName evidence="7">RNA polymerase sigma factor</fullName>
    </submittedName>
</protein>
<dbReference type="PANTHER" id="PTHR43133:SF46">
    <property type="entry name" value="RNA POLYMERASE SIGMA-70 FACTOR ECF SUBFAMILY"/>
    <property type="match status" value="1"/>
</dbReference>
<evidence type="ECO:0000256" key="4">
    <source>
        <dbReference type="ARBA" id="ARBA00023163"/>
    </source>
</evidence>
<dbReference type="Gene3D" id="1.10.10.10">
    <property type="entry name" value="Winged helix-like DNA-binding domain superfamily/Winged helix DNA-binding domain"/>
    <property type="match status" value="1"/>
</dbReference>
<dbReference type="InterPro" id="IPR039425">
    <property type="entry name" value="RNA_pol_sigma-70-like"/>
</dbReference>